<feature type="region of interest" description="Disordered" evidence="1">
    <location>
        <begin position="456"/>
        <end position="479"/>
    </location>
</feature>
<evidence type="ECO:0000256" key="1">
    <source>
        <dbReference type="SAM" id="MobiDB-lite"/>
    </source>
</evidence>
<evidence type="ECO:0000313" key="3">
    <source>
        <dbReference type="EMBL" id="MFH4974388.1"/>
    </source>
</evidence>
<evidence type="ECO:0000313" key="4">
    <source>
        <dbReference type="Proteomes" id="UP001608902"/>
    </source>
</evidence>
<sequence length="543" mass="61053">MLASSLHSRFSDLPHDLLFDDDPMIRSIYVTPSSHLSNRSHNTVRRKLRARRLPRSMSDGEQIGLWMDDSMCSAPDAHACQSTSFQDNSDTTGPEQSDAQPYEWDDYKPPAKIEDGWCTDEQQDASSLTLEDDYQMQLGNEIHSLIAESRASLRSAASLLNRHPSHRSLEDLKTLATANADRLMIALSTIPEMNASNRCDIADISRQWKVLLSNIDALSNRCAAESTSLLIRMQPSHVESSDSGCSSPPILSKLEKFLSSSKLLLEDDDIDVSLSSLSPIKSLADVVNALHVCHDLRDRLIRKREEWNSLLRSGSLNELPDVIADSDYKSVSDAYEDVISKFEQLVEQVETVKQYWSDWTDTQKKLRSLMRDIESEIAQLRNGDVDSKHIRAELEMCQERMSRLETVCNYLTSGMSMLNDGSSVDFVSELTVYSNALLKLKTSFDEIMRSTGKSEKSVFVQTTRRRSRKSPPKTKSPSITVKPSLITSFGLAARESWILKGLILLSVFVAFFAWLTSFQSGVPNNWRNSFGPHLDYVNGPPLV</sequence>
<dbReference type="AlphaFoldDB" id="A0ABD6E3K3"/>
<dbReference type="EMBL" id="JBGFUD010000370">
    <property type="protein sequence ID" value="MFH4974388.1"/>
    <property type="molecule type" value="Genomic_DNA"/>
</dbReference>
<feature type="compositionally biased region" description="Polar residues" evidence="1">
    <location>
        <begin position="80"/>
        <end position="99"/>
    </location>
</feature>
<evidence type="ECO:0000256" key="2">
    <source>
        <dbReference type="SAM" id="Phobius"/>
    </source>
</evidence>
<organism evidence="3 4">
    <name type="scientific">Gnathostoma spinigerum</name>
    <dbReference type="NCBI Taxonomy" id="75299"/>
    <lineage>
        <taxon>Eukaryota</taxon>
        <taxon>Metazoa</taxon>
        <taxon>Ecdysozoa</taxon>
        <taxon>Nematoda</taxon>
        <taxon>Chromadorea</taxon>
        <taxon>Rhabditida</taxon>
        <taxon>Spirurina</taxon>
        <taxon>Gnathostomatomorpha</taxon>
        <taxon>Gnathostomatoidea</taxon>
        <taxon>Gnathostomatidae</taxon>
        <taxon>Gnathostoma</taxon>
    </lineage>
</organism>
<comment type="caution">
    <text evidence="3">The sequence shown here is derived from an EMBL/GenBank/DDBJ whole genome shotgun (WGS) entry which is preliminary data.</text>
</comment>
<name>A0ABD6E3K3_9BILA</name>
<proteinExistence type="predicted"/>
<keyword evidence="4" id="KW-1185">Reference proteome</keyword>
<feature type="region of interest" description="Disordered" evidence="1">
    <location>
        <begin position="77"/>
        <end position="105"/>
    </location>
</feature>
<protein>
    <submittedName>
        <fullName evidence="3">Uncharacterized protein</fullName>
    </submittedName>
</protein>
<dbReference type="Proteomes" id="UP001608902">
    <property type="component" value="Unassembled WGS sequence"/>
</dbReference>
<keyword evidence="2" id="KW-0812">Transmembrane</keyword>
<keyword evidence="2" id="KW-0472">Membrane</keyword>
<gene>
    <name evidence="3" type="ORF">AB6A40_001097</name>
</gene>
<keyword evidence="2" id="KW-1133">Transmembrane helix</keyword>
<feature type="transmembrane region" description="Helical" evidence="2">
    <location>
        <begin position="497"/>
        <end position="518"/>
    </location>
</feature>
<accession>A0ABD6E3K3</accession>
<feature type="compositionally biased region" description="Basic residues" evidence="1">
    <location>
        <begin position="463"/>
        <end position="472"/>
    </location>
</feature>
<reference evidence="3 4" key="1">
    <citation type="submission" date="2024-08" db="EMBL/GenBank/DDBJ databases">
        <title>Gnathostoma spinigerum genome.</title>
        <authorList>
            <person name="Gonzalez-Bertolin B."/>
            <person name="Monzon S."/>
            <person name="Zaballos A."/>
            <person name="Jimenez P."/>
            <person name="Dekumyoy P."/>
            <person name="Varona S."/>
            <person name="Cuesta I."/>
            <person name="Sumanam S."/>
            <person name="Adisakwattana P."/>
            <person name="Gasser R.B."/>
            <person name="Hernandez-Gonzalez A."/>
            <person name="Young N.D."/>
            <person name="Perteguer M.J."/>
        </authorList>
    </citation>
    <scope>NUCLEOTIDE SEQUENCE [LARGE SCALE GENOMIC DNA]</scope>
    <source>
        <strain evidence="3">AL3</strain>
        <tissue evidence="3">Liver</tissue>
    </source>
</reference>